<accession>A0A369TNZ6</accession>
<evidence type="ECO:0000313" key="3">
    <source>
        <dbReference type="EMBL" id="RDD64666.1"/>
    </source>
</evidence>
<dbReference type="AlphaFoldDB" id="A0A369TNZ6"/>
<feature type="compositionally biased region" description="Low complexity" evidence="1">
    <location>
        <begin position="45"/>
        <end position="57"/>
    </location>
</feature>
<evidence type="ECO:0000313" key="4">
    <source>
        <dbReference type="Proteomes" id="UP000253977"/>
    </source>
</evidence>
<protein>
    <recommendedName>
        <fullName evidence="5">PRC-barrel domain containing protein</fullName>
    </recommendedName>
</protein>
<feature type="region of interest" description="Disordered" evidence="1">
    <location>
        <begin position="215"/>
        <end position="244"/>
    </location>
</feature>
<feature type="chain" id="PRO_5016944833" description="PRC-barrel domain containing protein" evidence="2">
    <location>
        <begin position="23"/>
        <end position="244"/>
    </location>
</feature>
<gene>
    <name evidence="3" type="ORF">DU478_19075</name>
</gene>
<feature type="region of interest" description="Disordered" evidence="1">
    <location>
        <begin position="20"/>
        <end position="147"/>
    </location>
</feature>
<feature type="compositionally biased region" description="Low complexity" evidence="1">
    <location>
        <begin position="102"/>
        <end position="117"/>
    </location>
</feature>
<dbReference type="Gene3D" id="2.30.30.240">
    <property type="entry name" value="PRC-barrel domain"/>
    <property type="match status" value="1"/>
</dbReference>
<dbReference type="EMBL" id="QPMK01000019">
    <property type="protein sequence ID" value="RDD64666.1"/>
    <property type="molecule type" value="Genomic_DNA"/>
</dbReference>
<evidence type="ECO:0008006" key="5">
    <source>
        <dbReference type="Google" id="ProtNLM"/>
    </source>
</evidence>
<sequence length="244" mass="24800">MALKDMMLGTAIAALIAGGAVAQDTNTQPTEGDAPAVEEMEQSDGDTGASTETTAETEAQDDMSTGETAETETEDGMSTESTAETDTGTDMETDSADGGMGSDTDTAADDPATTDGGSDMEAEAPDAGSEMAAESEAAEAPSSLSEMTVGQVVGTSVLGVDNEDVGEVDYVIAQGDSVSFVIGIGGFLGLGEYTVALPADQFSLNADGELKLSSMTRADLEQQPEFDESEAESLPDDLRIGDLS</sequence>
<evidence type="ECO:0000256" key="2">
    <source>
        <dbReference type="SAM" id="SignalP"/>
    </source>
</evidence>
<dbReference type="SUPFAM" id="SSF50346">
    <property type="entry name" value="PRC-barrel domain"/>
    <property type="match status" value="1"/>
</dbReference>
<dbReference type="InterPro" id="IPR011033">
    <property type="entry name" value="PRC_barrel-like_sf"/>
</dbReference>
<dbReference type="Proteomes" id="UP000253977">
    <property type="component" value="Unassembled WGS sequence"/>
</dbReference>
<proteinExistence type="predicted"/>
<name>A0A369TNZ6_9RHOB</name>
<reference evidence="3 4" key="1">
    <citation type="submission" date="2018-07" db="EMBL/GenBank/DDBJ databases">
        <title>Thalassococcus profundi sp. nov., a marine bacterium isolated from deep seawater of Okinawa Trough.</title>
        <authorList>
            <person name="Yu M."/>
        </authorList>
    </citation>
    <scope>NUCLEOTIDE SEQUENCE [LARGE SCALE GENOMIC DNA]</scope>
    <source>
        <strain evidence="3 4">WRAS1</strain>
    </source>
</reference>
<keyword evidence="4" id="KW-1185">Reference proteome</keyword>
<dbReference type="OrthoDB" id="7876889at2"/>
<feature type="compositionally biased region" description="Low complexity" evidence="1">
    <location>
        <begin position="129"/>
        <end position="146"/>
    </location>
</feature>
<comment type="caution">
    <text evidence="3">The sequence shown here is derived from an EMBL/GenBank/DDBJ whole genome shotgun (WGS) entry which is preliminary data.</text>
</comment>
<keyword evidence="2" id="KW-0732">Signal</keyword>
<organism evidence="3 4">
    <name type="scientific">Thalassococcus profundi</name>
    <dbReference type="NCBI Taxonomy" id="2282382"/>
    <lineage>
        <taxon>Bacteria</taxon>
        <taxon>Pseudomonadati</taxon>
        <taxon>Pseudomonadota</taxon>
        <taxon>Alphaproteobacteria</taxon>
        <taxon>Rhodobacterales</taxon>
        <taxon>Roseobacteraceae</taxon>
        <taxon>Thalassococcus</taxon>
    </lineage>
</organism>
<feature type="compositionally biased region" description="Acidic residues" evidence="1">
    <location>
        <begin position="222"/>
        <end position="235"/>
    </location>
</feature>
<dbReference type="RefSeq" id="WP_114512551.1">
    <property type="nucleotide sequence ID" value="NZ_QPMK01000019.1"/>
</dbReference>
<feature type="signal peptide" evidence="2">
    <location>
        <begin position="1"/>
        <end position="22"/>
    </location>
</feature>
<evidence type="ECO:0000256" key="1">
    <source>
        <dbReference type="SAM" id="MobiDB-lite"/>
    </source>
</evidence>